<reference evidence="11 12" key="1">
    <citation type="submission" date="2020-08" db="EMBL/GenBank/DDBJ databases">
        <title>Sequencing the genomes of 1000 actinobacteria strains.</title>
        <authorList>
            <person name="Klenk H.-P."/>
        </authorList>
    </citation>
    <scope>NUCLEOTIDE SEQUENCE [LARGE SCALE GENOMIC DNA]</scope>
    <source>
        <strain evidence="11 12">DSM 102030</strain>
    </source>
</reference>
<evidence type="ECO:0000313" key="11">
    <source>
        <dbReference type="EMBL" id="MBB4931373.1"/>
    </source>
</evidence>
<evidence type="ECO:0000259" key="10">
    <source>
        <dbReference type="PROSITE" id="PS51643"/>
    </source>
</evidence>
<dbReference type="GO" id="GO:0046872">
    <property type="term" value="F:metal ion binding"/>
    <property type="evidence" value="ECO:0007669"/>
    <property type="project" value="UniProtKB-KW"/>
</dbReference>
<dbReference type="Pfam" id="PF22590">
    <property type="entry name" value="Cas3-like_C_2"/>
    <property type="match status" value="1"/>
</dbReference>
<organism evidence="11 12">
    <name type="scientific">Lipingzhangella halophila</name>
    <dbReference type="NCBI Taxonomy" id="1783352"/>
    <lineage>
        <taxon>Bacteria</taxon>
        <taxon>Bacillati</taxon>
        <taxon>Actinomycetota</taxon>
        <taxon>Actinomycetes</taxon>
        <taxon>Streptosporangiales</taxon>
        <taxon>Nocardiopsidaceae</taxon>
        <taxon>Lipingzhangella</taxon>
    </lineage>
</organism>
<dbReference type="InterPro" id="IPR038257">
    <property type="entry name" value="CRISPR-assoc_Cas3_HD_sf"/>
</dbReference>
<keyword evidence="3" id="KW-0479">Metal-binding</keyword>
<dbReference type="Pfam" id="PF18019">
    <property type="entry name" value="Cas3_HD"/>
    <property type="match status" value="1"/>
</dbReference>
<comment type="similarity">
    <text evidence="2">In the central section; belongs to the CRISPR-associated helicase Cas3 family.</text>
</comment>
<dbReference type="InterPro" id="IPR054712">
    <property type="entry name" value="Cas3-like_dom"/>
</dbReference>
<feature type="region of interest" description="Disordered" evidence="9">
    <location>
        <begin position="746"/>
        <end position="768"/>
    </location>
</feature>
<evidence type="ECO:0000256" key="5">
    <source>
        <dbReference type="ARBA" id="ARBA00022801"/>
    </source>
</evidence>
<keyword evidence="12" id="KW-1185">Reference proteome</keyword>
<comment type="similarity">
    <text evidence="1">In the N-terminal section; belongs to the CRISPR-associated nuclease Cas3-HD family.</text>
</comment>
<keyword evidence="5 11" id="KW-0378">Hydrolase</keyword>
<evidence type="ECO:0000256" key="3">
    <source>
        <dbReference type="ARBA" id="ARBA00022723"/>
    </source>
</evidence>
<accession>A0A7W7RGS4</accession>
<name>A0A7W7RGS4_9ACTN</name>
<comment type="caution">
    <text evidence="11">The sequence shown here is derived from an EMBL/GenBank/DDBJ whole genome shotgun (WGS) entry which is preliminary data.</text>
</comment>
<proteinExistence type="inferred from homology"/>
<feature type="domain" description="HD Cas3-type" evidence="10">
    <location>
        <begin position="764"/>
        <end position="959"/>
    </location>
</feature>
<keyword evidence="7" id="KW-0067">ATP-binding</keyword>
<dbReference type="GO" id="GO:0004519">
    <property type="term" value="F:endonuclease activity"/>
    <property type="evidence" value="ECO:0007669"/>
    <property type="project" value="UniProtKB-KW"/>
</dbReference>
<evidence type="ECO:0000256" key="1">
    <source>
        <dbReference type="ARBA" id="ARBA00006847"/>
    </source>
</evidence>
<dbReference type="EMBL" id="JACHJT010000001">
    <property type="protein sequence ID" value="MBB4931373.1"/>
    <property type="molecule type" value="Genomic_DNA"/>
</dbReference>
<dbReference type="GO" id="GO:0051607">
    <property type="term" value="P:defense response to virus"/>
    <property type="evidence" value="ECO:0007669"/>
    <property type="project" value="UniProtKB-KW"/>
</dbReference>
<dbReference type="InterPro" id="IPR006483">
    <property type="entry name" value="CRISPR-assoc_Cas3_HD"/>
</dbReference>
<evidence type="ECO:0000256" key="6">
    <source>
        <dbReference type="ARBA" id="ARBA00022806"/>
    </source>
</evidence>
<keyword evidence="8" id="KW-0051">Antiviral defense</keyword>
<dbReference type="EC" id="3.1.-.-" evidence="11"/>
<dbReference type="GO" id="GO:0005524">
    <property type="term" value="F:ATP binding"/>
    <property type="evidence" value="ECO:0007669"/>
    <property type="project" value="UniProtKB-KW"/>
</dbReference>
<dbReference type="InterPro" id="IPR027417">
    <property type="entry name" value="P-loop_NTPase"/>
</dbReference>
<dbReference type="SUPFAM" id="SSF52540">
    <property type="entry name" value="P-loop containing nucleoside triphosphate hydrolases"/>
    <property type="match status" value="1"/>
</dbReference>
<protein>
    <submittedName>
        <fullName evidence="11">CRISPR-associated endonuclease/helicase Cas3</fullName>
        <ecNumber evidence="11">3.1.-.-</ecNumber>
        <ecNumber evidence="11">3.6.4.-</ecNumber>
    </submittedName>
</protein>
<dbReference type="Gene3D" id="3.40.50.300">
    <property type="entry name" value="P-loop containing nucleotide triphosphate hydrolases"/>
    <property type="match status" value="2"/>
</dbReference>
<evidence type="ECO:0000256" key="2">
    <source>
        <dbReference type="ARBA" id="ARBA00009046"/>
    </source>
</evidence>
<evidence type="ECO:0000256" key="7">
    <source>
        <dbReference type="ARBA" id="ARBA00022840"/>
    </source>
</evidence>
<dbReference type="GO" id="GO:0004386">
    <property type="term" value="F:helicase activity"/>
    <property type="evidence" value="ECO:0007669"/>
    <property type="project" value="UniProtKB-KW"/>
</dbReference>
<dbReference type="EC" id="3.6.4.-" evidence="11"/>
<sequence length="1296" mass="141459">MTMLDVDAFTRFYTAIHSHEPFPWQQSLLQRVLDGQEWPDAVDVPTALGKTSVLDIAVFAAAAGAPAARRRVFFVVDRRLVVDEAYDHAQRLAHALAHADQYPEPVVGTVAHRLHLPHDAHDQSPVDVTRMRGGTTWSWRWLDRPDRHAIVVGTVDQIGSRLLMRGYGTSPNLRPIDAALVGTDSLILLDEAHLSQALLETVRTLTTEEEDDPLARPRLMALSATVPLDDTAQVHATSRADEEHPIGRARLRTPRRVHLVEPKTNKVVVDQLAGWSRGLARDGEVVLTVCNTVAHARAVFDALAAQGVAEEDRVLLTGKIRPVDRDHLIATYYPRMRLGRTPDPGQGAMHVVATQTVEVGANIDADVLVSESASLTALTQRLGRLARAAELRPSDRVWVARAVIVHDPKTDDDDPVYGPARNATWQVLSRECEVLYPTGRARFTCDALPQSRPASPLALRDLLASLSSEDRDRVREPYRAPPVLWPHTWQAWQRTSPTPVPDPPVAPYLHGRETGGGDVQLVWRDDVTNDNLDGVGAETLRVVPPAAAEMLQLSVSAFRYWAHQQPDAAGNVADVEGTTTDDDANGNTLQVLRYRGRDGIEAVTAADVRPGDVVVVPAGRGGYDRFGWAPHSTVPVVDVADVAPRRDQPLVRLHPRLCGLAPDLSDELHTLMAATSVADEDQDAEPLAEDYVPHLKAFLAAGEHTGVVTHQEALHANLQRLAAASSRKQLVAHRLVEDDETPRVVLSTRGGGYVSDEDEVSTSTGEVTRDLEQHQREVARQAAEFARNLDLDPRLVRAVWLAARHHDQGKRDPRFQFMLRGTAAPGLDDTPALAKSTLAPGDRTAYRQALVTSGYPRGMRHEALSAQLATTHLERNFYDVDTELVVHLIAAHHGRNRPLLPAVTDPNPHTVTLPGGETATTNETHDWKAPQRFARLTETYGPWRLALLETIVRLADIWCSANQPLTPPHEETPTIPAPSVQGGVAAVHTVALPALDGRDPLGFLTTLGVLRLLTNEGHPAWLSFDPTTATAHLTSPMENVDAIVEALTSIIHAVPDGGLLPEVDPSWPPQIGIGKDPIRVPPDELPAAAEEARKAGAQDWLGVIITDLARRNADQVTPYMAPAGGQKVATFFKKPFDEVRSNPDWIRQALTSWRRLGGFTGENLDHRVIRTAGDTPTGKSTPSGVPGATWLATQASPLLRLTGTGTRSMATMWHRIGRRRVMVWPIWRQPLDLWAIQALLEHPQLRPHGLDEPPGLGVDRSGVAPLGVVTVGAAERRPIPGGKSAGVLAPTPIRLT</sequence>
<keyword evidence="11" id="KW-0540">Nuclease</keyword>
<evidence type="ECO:0000256" key="8">
    <source>
        <dbReference type="ARBA" id="ARBA00023118"/>
    </source>
</evidence>
<keyword evidence="4" id="KW-0547">Nucleotide-binding</keyword>
<evidence type="ECO:0000256" key="4">
    <source>
        <dbReference type="ARBA" id="ARBA00022741"/>
    </source>
</evidence>
<keyword evidence="11" id="KW-0255">Endonuclease</keyword>
<dbReference type="Proteomes" id="UP000523007">
    <property type="component" value="Unassembled WGS sequence"/>
</dbReference>
<dbReference type="SUPFAM" id="SSF109604">
    <property type="entry name" value="HD-domain/PDEase-like"/>
    <property type="match status" value="1"/>
</dbReference>
<dbReference type="Gene3D" id="1.10.3210.30">
    <property type="match status" value="1"/>
</dbReference>
<dbReference type="NCBIfam" id="TIGR02621">
    <property type="entry name" value="cas3_GSU0051"/>
    <property type="match status" value="1"/>
</dbReference>
<gene>
    <name evidence="11" type="ORF">F4561_002193</name>
</gene>
<dbReference type="GO" id="GO:0016787">
    <property type="term" value="F:hydrolase activity"/>
    <property type="evidence" value="ECO:0007669"/>
    <property type="project" value="UniProtKB-KW"/>
</dbReference>
<evidence type="ECO:0000313" key="12">
    <source>
        <dbReference type="Proteomes" id="UP000523007"/>
    </source>
</evidence>
<evidence type="ECO:0000256" key="9">
    <source>
        <dbReference type="SAM" id="MobiDB-lite"/>
    </source>
</evidence>
<keyword evidence="6 11" id="KW-0347">Helicase</keyword>
<dbReference type="PROSITE" id="PS51643">
    <property type="entry name" value="HD_CAS3"/>
    <property type="match status" value="1"/>
</dbReference>
<dbReference type="InterPro" id="IPR013444">
    <property type="entry name" value="Helicase_Cas3_CRISPR-ass_Anaes"/>
</dbReference>